<dbReference type="InterPro" id="IPR007060">
    <property type="entry name" value="FtsL/DivIC"/>
</dbReference>
<keyword evidence="2" id="KW-0132">Cell division</keyword>
<keyword evidence="1" id="KW-0175">Coiled coil</keyword>
<dbReference type="EMBL" id="FNNG01000005">
    <property type="protein sequence ID" value="SDW95354.1"/>
    <property type="molecule type" value="Genomic_DNA"/>
</dbReference>
<reference evidence="2 3" key="1">
    <citation type="submission" date="2016-10" db="EMBL/GenBank/DDBJ databases">
        <authorList>
            <person name="de Groot N.N."/>
        </authorList>
    </citation>
    <scope>NUCLEOTIDE SEQUENCE [LARGE SCALE GENOMIC DNA]</scope>
    <source>
        <strain evidence="2 3">DSM 23310</strain>
    </source>
</reference>
<evidence type="ECO:0000313" key="2">
    <source>
        <dbReference type="EMBL" id="SDW95354.1"/>
    </source>
</evidence>
<keyword evidence="2" id="KW-0131">Cell cycle</keyword>
<keyword evidence="3" id="KW-1185">Reference proteome</keyword>
<protein>
    <submittedName>
        <fullName evidence="2">Cell division protein FtsB</fullName>
    </submittedName>
</protein>
<evidence type="ECO:0000313" key="3">
    <source>
        <dbReference type="Proteomes" id="UP000198828"/>
    </source>
</evidence>
<feature type="coiled-coil region" evidence="1">
    <location>
        <begin position="38"/>
        <end position="72"/>
    </location>
</feature>
<dbReference type="AlphaFoldDB" id="A0A1H2XS86"/>
<organism evidence="2 3">
    <name type="scientific">Tepidimicrobium xylanilyticum</name>
    <dbReference type="NCBI Taxonomy" id="1123352"/>
    <lineage>
        <taxon>Bacteria</taxon>
        <taxon>Bacillati</taxon>
        <taxon>Bacillota</taxon>
        <taxon>Tissierellia</taxon>
        <taxon>Tissierellales</taxon>
        <taxon>Tepidimicrobiaceae</taxon>
        <taxon>Tepidimicrobium</taxon>
    </lineage>
</organism>
<dbReference type="RefSeq" id="WP_093752383.1">
    <property type="nucleotide sequence ID" value="NZ_BSYN01000007.1"/>
</dbReference>
<accession>A0A1H2XS86</accession>
<dbReference type="Pfam" id="PF04977">
    <property type="entry name" value="DivIC"/>
    <property type="match status" value="1"/>
</dbReference>
<sequence>MERRRKRKKKPKLKLLHIIAILFIFWLSKTLISQSLMLKELKNKKVMEEEAISQLEGEIEELKEEIENKDSLSFIEKTAREDLKMIKPGEIMYIDKNKEKGILKFFRK</sequence>
<dbReference type="GO" id="GO:0051301">
    <property type="term" value="P:cell division"/>
    <property type="evidence" value="ECO:0007669"/>
    <property type="project" value="UniProtKB-KW"/>
</dbReference>
<dbReference type="OrthoDB" id="14319at2"/>
<gene>
    <name evidence="2" type="ORF">SAMN05660923_01509</name>
</gene>
<evidence type="ECO:0000256" key="1">
    <source>
        <dbReference type="SAM" id="Coils"/>
    </source>
</evidence>
<dbReference type="Proteomes" id="UP000198828">
    <property type="component" value="Unassembled WGS sequence"/>
</dbReference>
<name>A0A1H2XS86_9FIRM</name>
<proteinExistence type="predicted"/>